<dbReference type="EMBL" id="UGQY01000004">
    <property type="protein sequence ID" value="SUA03291.1"/>
    <property type="molecule type" value="Genomic_DNA"/>
</dbReference>
<gene>
    <name evidence="1" type="ORF">NCTC1542_04771</name>
</gene>
<dbReference type="AlphaFoldDB" id="A0A378V0F5"/>
<protein>
    <submittedName>
        <fullName evidence="1">Uncharacterized protein</fullName>
    </submittedName>
</protein>
<dbReference type="RefSeq" id="WP_225592539.1">
    <property type="nucleotide sequence ID" value="NZ_JACSHC010000001.1"/>
</dbReference>
<name>A0A378V0F5_MYCFO</name>
<accession>A0A378V0F5</accession>
<dbReference type="Proteomes" id="UP000255389">
    <property type="component" value="Unassembled WGS sequence"/>
</dbReference>
<evidence type="ECO:0000313" key="2">
    <source>
        <dbReference type="Proteomes" id="UP000255389"/>
    </source>
</evidence>
<proteinExistence type="predicted"/>
<reference evidence="1 2" key="1">
    <citation type="submission" date="2018-06" db="EMBL/GenBank/DDBJ databases">
        <authorList>
            <consortium name="Pathogen Informatics"/>
            <person name="Doyle S."/>
        </authorList>
    </citation>
    <scope>NUCLEOTIDE SEQUENCE [LARGE SCALE GENOMIC DNA]</scope>
    <source>
        <strain evidence="1 2">NCTC1542</strain>
    </source>
</reference>
<evidence type="ECO:0000313" key="1">
    <source>
        <dbReference type="EMBL" id="SUA03291.1"/>
    </source>
</evidence>
<sequence>MDVVDRAGKLTDLFIGAERQRLDLRDAAALAEAFDLLGQLDLRDLQRAFAQAADRADE</sequence>
<organism evidence="1 2">
    <name type="scientific">Mycolicibacterium fortuitum</name>
    <name type="common">Mycobacterium fortuitum</name>
    <dbReference type="NCBI Taxonomy" id="1766"/>
    <lineage>
        <taxon>Bacteria</taxon>
        <taxon>Bacillati</taxon>
        <taxon>Actinomycetota</taxon>
        <taxon>Actinomycetes</taxon>
        <taxon>Mycobacteriales</taxon>
        <taxon>Mycobacteriaceae</taxon>
        <taxon>Mycolicibacterium</taxon>
    </lineage>
</organism>